<dbReference type="InterPro" id="IPR002872">
    <property type="entry name" value="Proline_DH_dom"/>
</dbReference>
<keyword evidence="1" id="KW-0560">Oxidoreductase</keyword>
<dbReference type="Pfam" id="PF01619">
    <property type="entry name" value="Pro_dh"/>
    <property type="match status" value="1"/>
</dbReference>
<reference evidence="3 4" key="1">
    <citation type="submission" date="2019-12" db="EMBL/GenBank/DDBJ databases">
        <title>Novel species isolated from a subtropical stream in China.</title>
        <authorList>
            <person name="Lu H."/>
        </authorList>
    </citation>
    <scope>NUCLEOTIDE SEQUENCE [LARGE SCALE GENOMIC DNA]</scope>
    <source>
        <strain evidence="3 4">FT127W</strain>
    </source>
</reference>
<evidence type="ECO:0000259" key="2">
    <source>
        <dbReference type="Pfam" id="PF01619"/>
    </source>
</evidence>
<dbReference type="AlphaFoldDB" id="A0A7X4KLF0"/>
<dbReference type="SUPFAM" id="SSF51730">
    <property type="entry name" value="FAD-linked oxidoreductase"/>
    <property type="match status" value="1"/>
</dbReference>
<keyword evidence="4" id="KW-1185">Reference proteome</keyword>
<dbReference type="Gene3D" id="3.20.20.220">
    <property type="match status" value="1"/>
</dbReference>
<organism evidence="3 4">
    <name type="scientific">Pseudoduganella aquatica</name>
    <dbReference type="NCBI Taxonomy" id="2660641"/>
    <lineage>
        <taxon>Bacteria</taxon>
        <taxon>Pseudomonadati</taxon>
        <taxon>Pseudomonadota</taxon>
        <taxon>Betaproteobacteria</taxon>
        <taxon>Burkholderiales</taxon>
        <taxon>Oxalobacteraceae</taxon>
        <taxon>Telluria group</taxon>
        <taxon>Pseudoduganella</taxon>
    </lineage>
</organism>
<dbReference type="RefSeq" id="WP_161071387.1">
    <property type="nucleotide sequence ID" value="NZ_WWCU01000005.1"/>
</dbReference>
<dbReference type="InterPro" id="IPR029041">
    <property type="entry name" value="FAD-linked_oxidoreductase-like"/>
</dbReference>
<comment type="caution">
    <text evidence="3">The sequence shown here is derived from an EMBL/GenBank/DDBJ whole genome shotgun (WGS) entry which is preliminary data.</text>
</comment>
<proteinExistence type="predicted"/>
<gene>
    <name evidence="3" type="ORF">GTP77_06580</name>
</gene>
<dbReference type="GO" id="GO:0004657">
    <property type="term" value="F:proline dehydrogenase activity"/>
    <property type="evidence" value="ECO:0007669"/>
    <property type="project" value="UniProtKB-ARBA"/>
</dbReference>
<feature type="domain" description="Proline dehydrogenase" evidence="2">
    <location>
        <begin position="55"/>
        <end position="292"/>
    </location>
</feature>
<evidence type="ECO:0000313" key="3">
    <source>
        <dbReference type="EMBL" id="MYN07003.1"/>
    </source>
</evidence>
<evidence type="ECO:0000256" key="1">
    <source>
        <dbReference type="ARBA" id="ARBA00023002"/>
    </source>
</evidence>
<accession>A0A7X4KLF0</accession>
<dbReference type="Proteomes" id="UP000450676">
    <property type="component" value="Unassembled WGS sequence"/>
</dbReference>
<evidence type="ECO:0000313" key="4">
    <source>
        <dbReference type="Proteomes" id="UP000450676"/>
    </source>
</evidence>
<protein>
    <submittedName>
        <fullName evidence="3">Proline dehydrogenase</fullName>
    </submittedName>
</protein>
<sequence>MHTPNMMALAADSLRSLALNEQAKERFCNDPQLRPYMRRVAARYVAGQTVADVVRHLHAVAARGHAGSAEFVGESCRNEGKANADTAVFLELVHAIAHEQLPCSVSLDLSHVGLLVDPELGYRNARRIASAAASTGREVMISMEGADRAGLIYTTYLRLHGEAGLDNVGITVPAKLHRSAQDLPRLMEAPGRIRLVKGAFLESPGIAWDRSSPELAAAYRRFAQTLLTSGHKCSLATHDAQLQNDLAGFILEQKLPPQQSEFETLFGLGADGLDALRRRGFQTREYAIFGEEYFLYVLNRIAEEPARVFQAVVDLIGPGTAPAWPQGAA</sequence>
<name>A0A7X4KLF0_9BURK</name>
<dbReference type="EMBL" id="WWCU01000005">
    <property type="protein sequence ID" value="MYN07003.1"/>
    <property type="molecule type" value="Genomic_DNA"/>
</dbReference>
<dbReference type="GO" id="GO:0006562">
    <property type="term" value="P:L-proline catabolic process"/>
    <property type="evidence" value="ECO:0007669"/>
    <property type="project" value="UniProtKB-ARBA"/>
</dbReference>